<evidence type="ECO:0000313" key="2">
    <source>
        <dbReference type="Proteomes" id="UP000548867"/>
    </source>
</evidence>
<reference evidence="1 2" key="1">
    <citation type="submission" date="2020-08" db="EMBL/GenBank/DDBJ databases">
        <title>Genomic Encyclopedia of Type Strains, Phase IV (KMG-IV): sequencing the most valuable type-strain genomes for metagenomic binning, comparative biology and taxonomic classification.</title>
        <authorList>
            <person name="Goeker M."/>
        </authorList>
    </citation>
    <scope>NUCLEOTIDE SEQUENCE [LARGE SCALE GENOMIC DNA]</scope>
    <source>
        <strain evidence="1 2">DSM 27057</strain>
    </source>
</reference>
<dbReference type="RefSeq" id="WP_281379398.1">
    <property type="nucleotide sequence ID" value="NZ_JACIDX010000008.1"/>
</dbReference>
<accession>A0A7W6G612</accession>
<comment type="caution">
    <text evidence="1">The sequence shown here is derived from an EMBL/GenBank/DDBJ whole genome shotgun (WGS) entry which is preliminary data.</text>
</comment>
<proteinExistence type="predicted"/>
<dbReference type="AlphaFoldDB" id="A0A7W6G612"/>
<sequence length="44" mass="4921">MAEWLRCVFDVILKPAVQPMSAAGFNILTPRPSTLAEPEAQHRQ</sequence>
<dbReference type="EMBL" id="JACIDX010000008">
    <property type="protein sequence ID" value="MBB3955329.1"/>
    <property type="molecule type" value="Genomic_DNA"/>
</dbReference>
<evidence type="ECO:0000313" key="1">
    <source>
        <dbReference type="EMBL" id="MBB3955329.1"/>
    </source>
</evidence>
<dbReference type="Proteomes" id="UP000548867">
    <property type="component" value="Unassembled WGS sequence"/>
</dbReference>
<protein>
    <submittedName>
        <fullName evidence="1">Uncharacterized protein</fullName>
    </submittedName>
</protein>
<gene>
    <name evidence="1" type="ORF">GGR38_002283</name>
</gene>
<organism evidence="1 2">
    <name type="scientific">Novosphingobium sediminicola</name>
    <dbReference type="NCBI Taxonomy" id="563162"/>
    <lineage>
        <taxon>Bacteria</taxon>
        <taxon>Pseudomonadati</taxon>
        <taxon>Pseudomonadota</taxon>
        <taxon>Alphaproteobacteria</taxon>
        <taxon>Sphingomonadales</taxon>
        <taxon>Sphingomonadaceae</taxon>
        <taxon>Novosphingobium</taxon>
    </lineage>
</organism>
<name>A0A7W6G612_9SPHN</name>
<keyword evidence="2" id="KW-1185">Reference proteome</keyword>